<dbReference type="InterPro" id="IPR029058">
    <property type="entry name" value="AB_hydrolase_fold"/>
</dbReference>
<keyword evidence="2" id="KW-0719">Serine esterase</keyword>
<dbReference type="SUPFAM" id="SSF53474">
    <property type="entry name" value="alpha/beta-Hydrolases"/>
    <property type="match status" value="1"/>
</dbReference>
<proteinExistence type="inferred from homology"/>
<evidence type="ECO:0000313" key="6">
    <source>
        <dbReference type="EMBL" id="CAD6190682.1"/>
    </source>
</evidence>
<dbReference type="InterPro" id="IPR019826">
    <property type="entry name" value="Carboxylesterase_B_AS"/>
</dbReference>
<evidence type="ECO:0000256" key="3">
    <source>
        <dbReference type="ARBA" id="ARBA00022801"/>
    </source>
</evidence>
<feature type="domain" description="Carboxylesterase type B" evidence="5">
    <location>
        <begin position="48"/>
        <end position="570"/>
    </location>
</feature>
<dbReference type="InterPro" id="IPR043187">
    <property type="entry name" value="CM06B1-like"/>
</dbReference>
<keyword evidence="3 4" id="KW-0378">Hydrolase</keyword>
<comment type="caution">
    <text evidence="6">The sequence shown here is derived from an EMBL/GenBank/DDBJ whole genome shotgun (WGS) entry which is preliminary data.</text>
</comment>
<dbReference type="AlphaFoldDB" id="A0A8S1H5T8"/>
<dbReference type="EMBL" id="CAJGYM010000017">
    <property type="protein sequence ID" value="CAD6190682.1"/>
    <property type="molecule type" value="Genomic_DNA"/>
</dbReference>
<dbReference type="OrthoDB" id="19653at2759"/>
<evidence type="ECO:0000256" key="4">
    <source>
        <dbReference type="RuleBase" id="RU361235"/>
    </source>
</evidence>
<accession>A0A8S1H5T8</accession>
<dbReference type="GO" id="GO:0052689">
    <property type="term" value="F:carboxylic ester hydrolase activity"/>
    <property type="evidence" value="ECO:0007669"/>
    <property type="project" value="UniProtKB-KW"/>
</dbReference>
<evidence type="ECO:0000259" key="5">
    <source>
        <dbReference type="Pfam" id="PF00135"/>
    </source>
</evidence>
<dbReference type="Gene3D" id="3.40.50.1820">
    <property type="entry name" value="alpha/beta hydrolase"/>
    <property type="match status" value="1"/>
</dbReference>
<dbReference type="Proteomes" id="UP000835052">
    <property type="component" value="Unassembled WGS sequence"/>
</dbReference>
<dbReference type="InterPro" id="IPR002018">
    <property type="entry name" value="CarbesteraseB"/>
</dbReference>
<gene>
    <name evidence="6" type="ORF">CAUJ_LOCUS6601</name>
</gene>
<evidence type="ECO:0000256" key="1">
    <source>
        <dbReference type="ARBA" id="ARBA00005964"/>
    </source>
</evidence>
<evidence type="ECO:0000313" key="7">
    <source>
        <dbReference type="Proteomes" id="UP000835052"/>
    </source>
</evidence>
<name>A0A8S1H5T8_9PELO</name>
<sequence>MKVAQRFQDFTSVLASGNYQAAMVRAGRSLRERLLMGNYLSSSRPSSTEILNATCGPVRGNAYQQEDGRFVDGYLGIPYAKPPVGELRFKKPEPHEIWSEPRECQKFGPRCPQNDDFFGAFVNIVGKNEAHCLTLNVFAPRWQSEEWKSGFPVMVFIHGGGFSVHSSSNYGDRTIARNLCVKDVVVVSINYRLGILGFFTTGDDVCKGNFGLWDQTLALKWVQEHIASFGGDPKNVTIFGQSAGGASVDLLSLSPHSRDLFQRVIPMAGCGECDFAYRSNEQQATLCREYLKFIGWDGEDKDTKGLLEWLKNQSTTKLEVGITPKKDFRHSQSGNLYFVPNYDGDFFPKPISQLRKEAPKKQIMAGTTEFEGLFFVGLGGMGKNVETIRKFAKTIYKECDYGVEAGNIQNEIYEYYTKDLDPKDKEKVIQQLVHFVGDCAINVGMYNYAKIMTELGHDVYFYSFDHFNPNGFGIFKWFLPFLGATHCIEIRYILGKGLISKFSPDDDDRKVIHIMTTLFTNFAKYGDPNPLDGQTVWEKQNIENPYRHLQIKLPAPKMVEDYQARRAEFWDAIRAKNITRSSL</sequence>
<evidence type="ECO:0000256" key="2">
    <source>
        <dbReference type="ARBA" id="ARBA00022487"/>
    </source>
</evidence>
<dbReference type="Pfam" id="PF00135">
    <property type="entry name" value="COesterase"/>
    <property type="match status" value="1"/>
</dbReference>
<reference evidence="6" key="1">
    <citation type="submission" date="2020-10" db="EMBL/GenBank/DDBJ databases">
        <authorList>
            <person name="Kikuchi T."/>
        </authorList>
    </citation>
    <scope>NUCLEOTIDE SEQUENCE</scope>
    <source>
        <strain evidence="6">NKZ352</strain>
    </source>
</reference>
<protein>
    <recommendedName>
        <fullName evidence="4">Carboxylic ester hydrolase</fullName>
        <ecNumber evidence="4">3.1.1.-</ecNumber>
    </recommendedName>
</protein>
<dbReference type="PROSITE" id="PS00122">
    <property type="entry name" value="CARBOXYLESTERASE_B_1"/>
    <property type="match status" value="1"/>
</dbReference>
<dbReference type="PANTHER" id="PTHR45029">
    <property type="entry name" value="CARBOXYLIC ESTER HYDROLASE-RELATED"/>
    <property type="match status" value="1"/>
</dbReference>
<dbReference type="PANTHER" id="PTHR45029:SF6">
    <property type="entry name" value="CARBOXYLIC ESTER HYDROLASE"/>
    <property type="match status" value="1"/>
</dbReference>
<comment type="similarity">
    <text evidence="1 4">Belongs to the type-B carboxylesterase/lipase family.</text>
</comment>
<organism evidence="6 7">
    <name type="scientific">Caenorhabditis auriculariae</name>
    <dbReference type="NCBI Taxonomy" id="2777116"/>
    <lineage>
        <taxon>Eukaryota</taxon>
        <taxon>Metazoa</taxon>
        <taxon>Ecdysozoa</taxon>
        <taxon>Nematoda</taxon>
        <taxon>Chromadorea</taxon>
        <taxon>Rhabditida</taxon>
        <taxon>Rhabditina</taxon>
        <taxon>Rhabditomorpha</taxon>
        <taxon>Rhabditoidea</taxon>
        <taxon>Rhabditidae</taxon>
        <taxon>Peloderinae</taxon>
        <taxon>Caenorhabditis</taxon>
    </lineage>
</organism>
<keyword evidence="7" id="KW-1185">Reference proteome</keyword>
<dbReference type="EC" id="3.1.1.-" evidence="4"/>